<evidence type="ECO:0000256" key="7">
    <source>
        <dbReference type="ARBA" id="ARBA00023136"/>
    </source>
</evidence>
<feature type="transmembrane region" description="Helical" evidence="8">
    <location>
        <begin position="286"/>
        <end position="306"/>
    </location>
</feature>
<keyword evidence="7 8" id="KW-0472">Membrane</keyword>
<dbReference type="Gene3D" id="1.20.1530.20">
    <property type="match status" value="1"/>
</dbReference>
<comment type="similarity">
    <text evidence="2">Belongs to the auxin efflux carrier (TC 2.A.69) family.</text>
</comment>
<comment type="caution">
    <text evidence="9">The sequence shown here is derived from an EMBL/GenBank/DDBJ whole genome shotgun (WGS) entry which is preliminary data.</text>
</comment>
<evidence type="ECO:0000256" key="6">
    <source>
        <dbReference type="ARBA" id="ARBA00022989"/>
    </source>
</evidence>
<evidence type="ECO:0000256" key="8">
    <source>
        <dbReference type="SAM" id="Phobius"/>
    </source>
</evidence>
<keyword evidence="5 8" id="KW-0812">Transmembrane</keyword>
<evidence type="ECO:0000256" key="5">
    <source>
        <dbReference type="ARBA" id="ARBA00022692"/>
    </source>
</evidence>
<comment type="subcellular location">
    <subcellularLocation>
        <location evidence="1">Cell membrane</location>
        <topology evidence="1">Multi-pass membrane protein</topology>
    </subcellularLocation>
</comment>
<evidence type="ECO:0000313" key="10">
    <source>
        <dbReference type="Proteomes" id="UP001519342"/>
    </source>
</evidence>
<evidence type="ECO:0000256" key="1">
    <source>
        <dbReference type="ARBA" id="ARBA00004651"/>
    </source>
</evidence>
<feature type="transmembrane region" description="Helical" evidence="8">
    <location>
        <begin position="255"/>
        <end position="274"/>
    </location>
</feature>
<dbReference type="Pfam" id="PF03547">
    <property type="entry name" value="Mem_trans"/>
    <property type="match status" value="1"/>
</dbReference>
<organism evidence="9 10">
    <name type="scientific">Sedimentibacter acidaminivorans</name>
    <dbReference type="NCBI Taxonomy" id="913099"/>
    <lineage>
        <taxon>Bacteria</taxon>
        <taxon>Bacillati</taxon>
        <taxon>Bacillota</taxon>
        <taxon>Tissierellia</taxon>
        <taxon>Sedimentibacter</taxon>
    </lineage>
</organism>
<dbReference type="InterPro" id="IPR004776">
    <property type="entry name" value="Mem_transp_PIN-like"/>
</dbReference>
<dbReference type="PANTHER" id="PTHR36838:SF4">
    <property type="entry name" value="AUXIN EFFLUX CARRIER FAMILY PROTEIN"/>
    <property type="match status" value="1"/>
</dbReference>
<keyword evidence="10" id="KW-1185">Reference proteome</keyword>
<name>A0ABS4GFV4_9FIRM</name>
<keyword evidence="4" id="KW-1003">Cell membrane</keyword>
<evidence type="ECO:0000256" key="3">
    <source>
        <dbReference type="ARBA" id="ARBA00022448"/>
    </source>
</evidence>
<reference evidence="9 10" key="1">
    <citation type="submission" date="2021-03" db="EMBL/GenBank/DDBJ databases">
        <title>Genomic Encyclopedia of Type Strains, Phase IV (KMG-IV): sequencing the most valuable type-strain genomes for metagenomic binning, comparative biology and taxonomic classification.</title>
        <authorList>
            <person name="Goeker M."/>
        </authorList>
    </citation>
    <scope>NUCLEOTIDE SEQUENCE [LARGE SCALE GENOMIC DNA]</scope>
    <source>
        <strain evidence="9 10">DSM 24004</strain>
    </source>
</reference>
<dbReference type="Proteomes" id="UP001519342">
    <property type="component" value="Unassembled WGS sequence"/>
</dbReference>
<feature type="transmembrane region" description="Helical" evidence="8">
    <location>
        <begin position="163"/>
        <end position="183"/>
    </location>
</feature>
<accession>A0ABS4GFV4</accession>
<dbReference type="RefSeq" id="WP_209512296.1">
    <property type="nucleotide sequence ID" value="NZ_JAGGKS010000007.1"/>
</dbReference>
<evidence type="ECO:0000256" key="4">
    <source>
        <dbReference type="ARBA" id="ARBA00022475"/>
    </source>
</evidence>
<feature type="transmembrane region" description="Helical" evidence="8">
    <location>
        <begin position="37"/>
        <end position="56"/>
    </location>
</feature>
<keyword evidence="6 8" id="KW-1133">Transmembrane helix</keyword>
<proteinExistence type="inferred from homology"/>
<evidence type="ECO:0000313" key="9">
    <source>
        <dbReference type="EMBL" id="MBP1926561.1"/>
    </source>
</evidence>
<feature type="transmembrane region" description="Helical" evidence="8">
    <location>
        <begin position="99"/>
        <end position="122"/>
    </location>
</feature>
<dbReference type="InterPro" id="IPR038770">
    <property type="entry name" value="Na+/solute_symporter_sf"/>
</dbReference>
<keyword evidence="3" id="KW-0813">Transport</keyword>
<gene>
    <name evidence="9" type="ORF">J2Z76_002430</name>
</gene>
<evidence type="ECO:0000256" key="2">
    <source>
        <dbReference type="ARBA" id="ARBA00010145"/>
    </source>
</evidence>
<feature type="transmembrane region" description="Helical" evidence="8">
    <location>
        <begin position="6"/>
        <end position="25"/>
    </location>
</feature>
<protein>
    <submittedName>
        <fullName evidence="9">Permease</fullName>
    </submittedName>
</protein>
<feature type="transmembrane region" description="Helical" evidence="8">
    <location>
        <begin position="128"/>
        <end position="151"/>
    </location>
</feature>
<sequence>MENLIFSINVVLPMFLIMCLGVFLRKINIFDDKFLKPANSFVFKVLLPTLLFYNIYSTDLSYSFNGKLVIFAVAIVLITIALLFIIVPRFEKNNRNRGVLIQGLFRSNFVLFGIPICTNIFGDVGAGITSMLIAVVVPMYNFFAVIVLDIYSKDKIEIKSTIISIMKNPMIVGSLLGIVFSLLNIKLPSSLEKTIYDISKIATSLALMLLGGEFRIGKLYKNLKNVLVVCFGKLVLIPIVVFSIAILLGFRGVELGALLAMVASPVAVSSFIMAQQYNSNDELAGQIVFVSTTLSAFTIFGFILIFKSIGLF</sequence>
<dbReference type="EMBL" id="JAGGKS010000007">
    <property type="protein sequence ID" value="MBP1926561.1"/>
    <property type="molecule type" value="Genomic_DNA"/>
</dbReference>
<feature type="transmembrane region" description="Helical" evidence="8">
    <location>
        <begin position="68"/>
        <end position="87"/>
    </location>
</feature>
<dbReference type="PANTHER" id="PTHR36838">
    <property type="entry name" value="AUXIN EFFLUX CARRIER FAMILY PROTEIN"/>
    <property type="match status" value="1"/>
</dbReference>
<feature type="transmembrane region" description="Helical" evidence="8">
    <location>
        <begin position="226"/>
        <end position="249"/>
    </location>
</feature>